<feature type="transmembrane region" description="Helical" evidence="1">
    <location>
        <begin position="6"/>
        <end position="25"/>
    </location>
</feature>
<evidence type="ECO:0008006" key="4">
    <source>
        <dbReference type="Google" id="ProtNLM"/>
    </source>
</evidence>
<evidence type="ECO:0000313" key="3">
    <source>
        <dbReference type="Proteomes" id="UP000740413"/>
    </source>
</evidence>
<name>A0ABS5W9Q9_9FLAO</name>
<reference evidence="3" key="2">
    <citation type="submission" date="2023-07" db="EMBL/GenBank/DDBJ databases">
        <title>Zobellia barbeyronii sp. nov., a new marine flavobacterium, isolated from green and red algae.</title>
        <authorList>
            <person name="Nedashkovskaya O.I."/>
            <person name="Otstavnykh N."/>
            <person name="Zhukova N."/>
            <person name="Guzev K."/>
            <person name="Chausova V."/>
            <person name="Tekutyeva L."/>
            <person name="Mikhailov V."/>
            <person name="Isaeva M."/>
        </authorList>
    </citation>
    <scope>NUCLEOTIDE SEQUENCE [LARGE SCALE GENOMIC DNA]</scope>
    <source>
        <strain evidence="3">KMM 6746</strain>
    </source>
</reference>
<sequence>MYQTLTFLHSLVRWFVLFSILYSTFRAYKGYFQNLHFSKTDNLARHWTATIAHIQLVVGIILYIKSPVVTYFWKDFSLALNHIDSLFFGAIHSTLMLSAIVILTIGSSLAKRKMTDKEKFKTMLLWFSIALFIIVIAIPWPFSPLANRPYIR</sequence>
<gene>
    <name evidence="2" type="ORF">HW347_00560</name>
</gene>
<feature type="transmembrane region" description="Helical" evidence="1">
    <location>
        <begin position="46"/>
        <end position="66"/>
    </location>
</feature>
<dbReference type="EMBL" id="JACATN010000001">
    <property type="protein sequence ID" value="MBT2159731.1"/>
    <property type="molecule type" value="Genomic_DNA"/>
</dbReference>
<feature type="transmembrane region" description="Helical" evidence="1">
    <location>
        <begin position="122"/>
        <end position="142"/>
    </location>
</feature>
<keyword evidence="1" id="KW-0812">Transmembrane</keyword>
<dbReference type="Proteomes" id="UP000740413">
    <property type="component" value="Unassembled WGS sequence"/>
</dbReference>
<feature type="transmembrane region" description="Helical" evidence="1">
    <location>
        <begin position="86"/>
        <end position="110"/>
    </location>
</feature>
<keyword evidence="1" id="KW-0472">Membrane</keyword>
<evidence type="ECO:0000256" key="1">
    <source>
        <dbReference type="SAM" id="Phobius"/>
    </source>
</evidence>
<reference evidence="2 3" key="1">
    <citation type="submission" date="2020-06" db="EMBL/GenBank/DDBJ databases">
        <authorList>
            <person name="Isaeva M.P."/>
            <person name="Chernysheva N.Y."/>
        </authorList>
    </citation>
    <scope>NUCLEOTIDE SEQUENCE [LARGE SCALE GENOMIC DNA]</scope>
    <source>
        <strain evidence="2 3">KMM 6746</strain>
    </source>
</reference>
<organism evidence="2 3">
    <name type="scientific">Zobellia barbeyronii</name>
    <dbReference type="NCBI Taxonomy" id="2748009"/>
    <lineage>
        <taxon>Bacteria</taxon>
        <taxon>Pseudomonadati</taxon>
        <taxon>Bacteroidota</taxon>
        <taxon>Flavobacteriia</taxon>
        <taxon>Flavobacteriales</taxon>
        <taxon>Flavobacteriaceae</taxon>
        <taxon>Zobellia</taxon>
    </lineage>
</organism>
<accession>A0ABS5W9Q9</accession>
<protein>
    <recommendedName>
        <fullName evidence="4">Cytochrome B</fullName>
    </recommendedName>
</protein>
<keyword evidence="1" id="KW-1133">Transmembrane helix</keyword>
<keyword evidence="3" id="KW-1185">Reference proteome</keyword>
<comment type="caution">
    <text evidence="2">The sequence shown here is derived from an EMBL/GenBank/DDBJ whole genome shotgun (WGS) entry which is preliminary data.</text>
</comment>
<dbReference type="RefSeq" id="WP_214610025.1">
    <property type="nucleotide sequence ID" value="NZ_JACATN010000001.1"/>
</dbReference>
<evidence type="ECO:0000313" key="2">
    <source>
        <dbReference type="EMBL" id="MBT2159731.1"/>
    </source>
</evidence>
<proteinExistence type="predicted"/>